<feature type="transmembrane region" description="Helical" evidence="4">
    <location>
        <begin position="222"/>
        <end position="245"/>
    </location>
</feature>
<feature type="transmembrane region" description="Helical" evidence="4">
    <location>
        <begin position="92"/>
        <end position="112"/>
    </location>
</feature>
<evidence type="ECO:0000313" key="5">
    <source>
        <dbReference type="EMBL" id="MEK7954152.1"/>
    </source>
</evidence>
<evidence type="ECO:0000256" key="3">
    <source>
        <dbReference type="PROSITE-ProRule" id="PRU00339"/>
    </source>
</evidence>
<dbReference type="EMBL" id="JBBUKT010000016">
    <property type="protein sequence ID" value="MEK7954152.1"/>
    <property type="molecule type" value="Genomic_DNA"/>
</dbReference>
<dbReference type="InterPro" id="IPR011990">
    <property type="entry name" value="TPR-like_helical_dom_sf"/>
</dbReference>
<keyword evidence="1" id="KW-0677">Repeat</keyword>
<keyword evidence="4" id="KW-0472">Membrane</keyword>
<evidence type="ECO:0000256" key="1">
    <source>
        <dbReference type="ARBA" id="ARBA00022737"/>
    </source>
</evidence>
<evidence type="ECO:0000313" key="6">
    <source>
        <dbReference type="Proteomes" id="UP001371305"/>
    </source>
</evidence>
<protein>
    <submittedName>
        <fullName evidence="5">Tetratricopeptide repeat protein</fullName>
    </submittedName>
</protein>
<keyword evidence="4" id="KW-1133">Transmembrane helix</keyword>
<evidence type="ECO:0000256" key="4">
    <source>
        <dbReference type="SAM" id="Phobius"/>
    </source>
</evidence>
<feature type="repeat" description="TPR" evidence="3">
    <location>
        <begin position="519"/>
        <end position="552"/>
    </location>
</feature>
<dbReference type="InterPro" id="IPR052346">
    <property type="entry name" value="O-mannosyl-transferase_TMTC"/>
</dbReference>
<dbReference type="PANTHER" id="PTHR44227">
    <property type="match status" value="1"/>
</dbReference>
<dbReference type="SUPFAM" id="SSF48452">
    <property type="entry name" value="TPR-like"/>
    <property type="match status" value="1"/>
</dbReference>
<keyword evidence="4" id="KW-0812">Transmembrane</keyword>
<reference evidence="5 6" key="1">
    <citation type="submission" date="2024-04" db="EMBL/GenBank/DDBJ databases">
        <title>Luteolibacter sp. isolated from soil.</title>
        <authorList>
            <person name="An J."/>
        </authorList>
    </citation>
    <scope>NUCLEOTIDE SEQUENCE [LARGE SCALE GENOMIC DNA]</scope>
    <source>
        <strain evidence="5 6">Y139</strain>
    </source>
</reference>
<organism evidence="5 6">
    <name type="scientific">Luteolibacter soli</name>
    <dbReference type="NCBI Taxonomy" id="3135280"/>
    <lineage>
        <taxon>Bacteria</taxon>
        <taxon>Pseudomonadati</taxon>
        <taxon>Verrucomicrobiota</taxon>
        <taxon>Verrucomicrobiia</taxon>
        <taxon>Verrucomicrobiales</taxon>
        <taxon>Verrucomicrobiaceae</taxon>
        <taxon>Luteolibacter</taxon>
    </lineage>
</organism>
<proteinExistence type="predicted"/>
<keyword evidence="2 3" id="KW-0802">TPR repeat</keyword>
<feature type="transmembrane region" description="Helical" evidence="4">
    <location>
        <begin position="265"/>
        <end position="291"/>
    </location>
</feature>
<dbReference type="PROSITE" id="PS50005">
    <property type="entry name" value="TPR"/>
    <property type="match status" value="1"/>
</dbReference>
<gene>
    <name evidence="5" type="ORF">WKV53_26785</name>
</gene>
<accession>A0ABU9B4F3</accession>
<dbReference type="Gene3D" id="1.25.40.10">
    <property type="entry name" value="Tetratricopeptide repeat domain"/>
    <property type="match status" value="1"/>
</dbReference>
<evidence type="ECO:0000256" key="2">
    <source>
        <dbReference type="ARBA" id="ARBA00022803"/>
    </source>
</evidence>
<feature type="transmembrane region" description="Helical" evidence="4">
    <location>
        <begin position="61"/>
        <end position="85"/>
    </location>
</feature>
<dbReference type="RefSeq" id="WP_341407920.1">
    <property type="nucleotide sequence ID" value="NZ_JBBUKT010000016.1"/>
</dbReference>
<name>A0ABU9B4F3_9BACT</name>
<dbReference type="PANTHER" id="PTHR44227:SF3">
    <property type="entry name" value="PROTEIN O-MANNOSYL-TRANSFERASE TMTC4"/>
    <property type="match status" value="1"/>
</dbReference>
<dbReference type="InterPro" id="IPR019734">
    <property type="entry name" value="TPR_rpt"/>
</dbReference>
<feature type="transmembrane region" description="Helical" evidence="4">
    <location>
        <begin position="364"/>
        <end position="387"/>
    </location>
</feature>
<keyword evidence="6" id="KW-1185">Reference proteome</keyword>
<feature type="transmembrane region" description="Helical" evidence="4">
    <location>
        <begin position="194"/>
        <end position="210"/>
    </location>
</feature>
<dbReference type="Proteomes" id="UP001371305">
    <property type="component" value="Unassembled WGS sequence"/>
</dbReference>
<sequence length="574" mass="63691">MLFLVMLLMVVCVVAWPGMRSEPLEDDYSTLRHVAGFQQWTDVFKADAFQYSRPFKDLAFYYFYLHGISSVQVWHLVPLIAYLLATVSVFAFLRRIAGAAGSCLGAAAWALSPTNTSTVVWMSCLHISIAVTFVALFLIAYDRARDSKRPLSFCLSLLLLFLALASYETAIFAVPLAVALDWFRKRVVFKKESLVRYACLGAVTLAFLMLRQEGGSTLSSRSINLGFAPAMPGWQFTIAAPWLLWRHFSMWFFPFGRIEFCSTFIWGKSATALDLAGGWIFLTALVGSVFLTARKLPLVAFGIIWFLLASFPTSNLIPLGTGPIEDYYTVLPGIGLVICLADLAEGLLVRRDMASSELREKPRLTALAWSAMGAVCLLKLAGVPFFFHQAGLWRDPLLLYTRSGETRPGQYLCKTFAANICYSRHQWAKARELSTAALHDAPWFDSASMTLAEIAVKEGNFSEALEITREAMEKIPPGTQPFNRGLMIRGKAYFYQGALDQARESILPVLPDPAAPLHFKVTRLLAAIYQKEGNKEKAGQTLARSLALHPDAKDAIDAALESLHSDKPISLEDS</sequence>
<feature type="transmembrane region" description="Helical" evidence="4">
    <location>
        <begin position="118"/>
        <end position="141"/>
    </location>
</feature>
<feature type="transmembrane region" description="Helical" evidence="4">
    <location>
        <begin position="298"/>
        <end position="321"/>
    </location>
</feature>
<feature type="transmembrane region" description="Helical" evidence="4">
    <location>
        <begin position="327"/>
        <end position="344"/>
    </location>
</feature>
<comment type="caution">
    <text evidence="5">The sequence shown here is derived from an EMBL/GenBank/DDBJ whole genome shotgun (WGS) entry which is preliminary data.</text>
</comment>
<feature type="transmembrane region" description="Helical" evidence="4">
    <location>
        <begin position="153"/>
        <end position="174"/>
    </location>
</feature>